<organism evidence="1">
    <name type="scientific">Siphoviridae sp. ctiOl67</name>
    <dbReference type="NCBI Taxonomy" id="2825622"/>
    <lineage>
        <taxon>Viruses</taxon>
        <taxon>Duplodnaviria</taxon>
        <taxon>Heunggongvirae</taxon>
        <taxon>Uroviricota</taxon>
        <taxon>Caudoviricetes</taxon>
    </lineage>
</organism>
<accession>A0A8S5QIR8</accession>
<evidence type="ECO:0000313" key="1">
    <source>
        <dbReference type="EMBL" id="DAE18960.1"/>
    </source>
</evidence>
<reference evidence="1" key="1">
    <citation type="journal article" date="2021" name="Proc. Natl. Acad. Sci. U.S.A.">
        <title>A Catalog of Tens of Thousands of Viruses from Human Metagenomes Reveals Hidden Associations with Chronic Diseases.</title>
        <authorList>
            <person name="Tisza M.J."/>
            <person name="Buck C.B."/>
        </authorList>
    </citation>
    <scope>NUCLEOTIDE SEQUENCE</scope>
    <source>
        <strain evidence="1">CtiOl67</strain>
    </source>
</reference>
<name>A0A8S5QIR8_9CAUD</name>
<sequence length="40" mass="4593">MDYIDINNIGLVTILMGQIRKFIDAKCNNVFSSELNMTEK</sequence>
<protein>
    <submittedName>
        <fullName evidence="1">Uncharacterized protein</fullName>
    </submittedName>
</protein>
<dbReference type="EMBL" id="BK015666">
    <property type="protein sequence ID" value="DAE18960.1"/>
    <property type="molecule type" value="Genomic_DNA"/>
</dbReference>
<proteinExistence type="predicted"/>